<dbReference type="AlphaFoldDB" id="A0A9P0A2L8"/>
<gene>
    <name evidence="2" type="ORF">BEMITA_LOCUS1561</name>
</gene>
<feature type="compositionally biased region" description="Pro residues" evidence="1">
    <location>
        <begin position="80"/>
        <end position="125"/>
    </location>
</feature>
<protein>
    <submittedName>
        <fullName evidence="2">Uncharacterized protein</fullName>
    </submittedName>
</protein>
<organism evidence="2 3">
    <name type="scientific">Bemisia tabaci</name>
    <name type="common">Sweetpotato whitefly</name>
    <name type="synonym">Aleurodes tabaci</name>
    <dbReference type="NCBI Taxonomy" id="7038"/>
    <lineage>
        <taxon>Eukaryota</taxon>
        <taxon>Metazoa</taxon>
        <taxon>Ecdysozoa</taxon>
        <taxon>Arthropoda</taxon>
        <taxon>Hexapoda</taxon>
        <taxon>Insecta</taxon>
        <taxon>Pterygota</taxon>
        <taxon>Neoptera</taxon>
        <taxon>Paraneoptera</taxon>
        <taxon>Hemiptera</taxon>
        <taxon>Sternorrhyncha</taxon>
        <taxon>Aleyrodoidea</taxon>
        <taxon>Aleyrodidae</taxon>
        <taxon>Aleyrodinae</taxon>
        <taxon>Bemisia</taxon>
    </lineage>
</organism>
<name>A0A9P0A2L8_BEMTA</name>
<dbReference type="PRINTS" id="PR01217">
    <property type="entry name" value="PRICHEXTENSN"/>
</dbReference>
<evidence type="ECO:0000256" key="1">
    <source>
        <dbReference type="SAM" id="MobiDB-lite"/>
    </source>
</evidence>
<reference evidence="2" key="1">
    <citation type="submission" date="2021-12" db="EMBL/GenBank/DDBJ databases">
        <authorList>
            <person name="King R."/>
        </authorList>
    </citation>
    <scope>NUCLEOTIDE SEQUENCE</scope>
</reference>
<evidence type="ECO:0000313" key="3">
    <source>
        <dbReference type="Proteomes" id="UP001152759"/>
    </source>
</evidence>
<evidence type="ECO:0000313" key="2">
    <source>
        <dbReference type="EMBL" id="CAH0381963.1"/>
    </source>
</evidence>
<dbReference type="EMBL" id="OU963862">
    <property type="protein sequence ID" value="CAH0381963.1"/>
    <property type="molecule type" value="Genomic_DNA"/>
</dbReference>
<proteinExistence type="predicted"/>
<accession>A0A9P0A2L8</accession>
<sequence length="125" mass="12489">MMYGVSKCSITAGLDWWDSRTGVESPKTNLGAASCSKTMGALSTYSGTTVGASWTMILPGPATGCTIVPAAAAAAAAEPAPAPPPNPPKPPVPPKPPAPPKPPNPLPKPPPMPPSPLPNPPTTPP</sequence>
<dbReference type="Proteomes" id="UP001152759">
    <property type="component" value="Chromosome 1"/>
</dbReference>
<feature type="region of interest" description="Disordered" evidence="1">
    <location>
        <begin position="72"/>
        <end position="125"/>
    </location>
</feature>
<keyword evidence="3" id="KW-1185">Reference proteome</keyword>